<proteinExistence type="predicted"/>
<sequence length="327" mass="34483">MFYFCPCQDNYEVGGYVVYQGLDFGITTALPPNSMTLGPSLYVYVVTQTYNVALTTIMPDTPIEVGYSFQGLGIAEINTYTIAQSQSIFYTGLTTTFTSTVPAETTITQTATEIDETVLPAATVTLPCTTGTQTYTAKPSTTTVVTTSTPVARTINKLIISTFTTTLSCIPPATTSAKIHRSPREEAAAALKRAQVIAYEMPRCANTPASYVTIVTSTTVSTLLTTSTDTFTAFSTTTISTASQPQPVTACKDVEGSTTISPIKTKTSTVRLPRSTVSSITSEVVTKTVVPHGIGICTTPESGGITAAPAVTFKIAISENIASGLRT</sequence>
<dbReference type="STRING" id="1149755.A0A2J6RWW5"/>
<accession>A0A2J6RWW5</accession>
<reference evidence="1 2" key="1">
    <citation type="submission" date="2016-04" db="EMBL/GenBank/DDBJ databases">
        <title>A degradative enzymes factory behind the ericoid mycorrhizal symbiosis.</title>
        <authorList>
            <consortium name="DOE Joint Genome Institute"/>
            <person name="Martino E."/>
            <person name="Morin E."/>
            <person name="Grelet G."/>
            <person name="Kuo A."/>
            <person name="Kohler A."/>
            <person name="Daghino S."/>
            <person name="Barry K."/>
            <person name="Choi C."/>
            <person name="Cichocki N."/>
            <person name="Clum A."/>
            <person name="Copeland A."/>
            <person name="Hainaut M."/>
            <person name="Haridas S."/>
            <person name="Labutti K."/>
            <person name="Lindquist E."/>
            <person name="Lipzen A."/>
            <person name="Khouja H.-R."/>
            <person name="Murat C."/>
            <person name="Ohm R."/>
            <person name="Olson A."/>
            <person name="Spatafora J."/>
            <person name="Veneault-Fourrey C."/>
            <person name="Henrissat B."/>
            <person name="Grigoriev I."/>
            <person name="Martin F."/>
            <person name="Perotto S."/>
        </authorList>
    </citation>
    <scope>NUCLEOTIDE SEQUENCE [LARGE SCALE GENOMIC DNA]</scope>
    <source>
        <strain evidence="1 2">F</strain>
    </source>
</reference>
<evidence type="ECO:0000313" key="2">
    <source>
        <dbReference type="Proteomes" id="UP000235786"/>
    </source>
</evidence>
<organism evidence="1 2">
    <name type="scientific">Hyaloscypha variabilis (strain UAMH 11265 / GT02V1 / F)</name>
    <name type="common">Meliniomyces variabilis</name>
    <dbReference type="NCBI Taxonomy" id="1149755"/>
    <lineage>
        <taxon>Eukaryota</taxon>
        <taxon>Fungi</taxon>
        <taxon>Dikarya</taxon>
        <taxon>Ascomycota</taxon>
        <taxon>Pezizomycotina</taxon>
        <taxon>Leotiomycetes</taxon>
        <taxon>Helotiales</taxon>
        <taxon>Hyaloscyphaceae</taxon>
        <taxon>Hyaloscypha</taxon>
        <taxon>Hyaloscypha variabilis</taxon>
    </lineage>
</organism>
<dbReference type="OrthoDB" id="10534167at2759"/>
<dbReference type="AlphaFoldDB" id="A0A2J6RWW5"/>
<gene>
    <name evidence="1" type="ORF">L207DRAFT_526230</name>
</gene>
<dbReference type="EMBL" id="KZ613942">
    <property type="protein sequence ID" value="PMD43011.1"/>
    <property type="molecule type" value="Genomic_DNA"/>
</dbReference>
<dbReference type="Proteomes" id="UP000235786">
    <property type="component" value="Unassembled WGS sequence"/>
</dbReference>
<keyword evidence="2" id="KW-1185">Reference proteome</keyword>
<evidence type="ECO:0000313" key="1">
    <source>
        <dbReference type="EMBL" id="PMD43011.1"/>
    </source>
</evidence>
<protein>
    <submittedName>
        <fullName evidence="1">Uncharacterized protein</fullName>
    </submittedName>
</protein>
<name>A0A2J6RWW5_HYAVF</name>